<comment type="caution">
    <text evidence="2">The sequence shown here is derived from an EMBL/GenBank/DDBJ whole genome shotgun (WGS) entry which is preliminary data.</text>
</comment>
<dbReference type="EMBL" id="JAHCLR010000039">
    <property type="protein sequence ID" value="MBS9535260.1"/>
    <property type="molecule type" value="Genomic_DNA"/>
</dbReference>
<dbReference type="Gene3D" id="1.20.120.520">
    <property type="entry name" value="nmb1532 protein domain like"/>
    <property type="match status" value="1"/>
</dbReference>
<dbReference type="PANTHER" id="PTHR39966">
    <property type="entry name" value="BLL2471 PROTEIN-RELATED"/>
    <property type="match status" value="1"/>
</dbReference>
<organism evidence="2 3">
    <name type="scientific">Mycolicibacter acidiphilus</name>
    <dbReference type="NCBI Taxonomy" id="2835306"/>
    <lineage>
        <taxon>Bacteria</taxon>
        <taxon>Bacillati</taxon>
        <taxon>Actinomycetota</taxon>
        <taxon>Actinomycetes</taxon>
        <taxon>Mycobacteriales</taxon>
        <taxon>Mycobacteriaceae</taxon>
        <taxon>Mycolicibacter</taxon>
    </lineage>
</organism>
<proteinExistence type="predicted"/>
<sequence length="155" mass="16927">MPDDGLAVALEREHIAVDAGPAAFLRGLDGGVSDGVALEATLEALQRHIYLEERILFPLIRHGGMVMPLTVMMSEHGEIWRTMDALTESVLNGSDTERIRSLGEQLLRQLHEHNGKEESVVYPAADTTLTSEQSAELADFLATGLAPDGWYCQEA</sequence>
<protein>
    <submittedName>
        <fullName evidence="2">Hemerythrin domain-containing protein</fullName>
    </submittedName>
</protein>
<feature type="domain" description="Hemerythrin-like" evidence="1">
    <location>
        <begin position="37"/>
        <end position="125"/>
    </location>
</feature>
<dbReference type="PANTHER" id="PTHR39966:SF3">
    <property type="entry name" value="DUF438 DOMAIN-CONTAINING PROTEIN"/>
    <property type="match status" value="1"/>
</dbReference>
<reference evidence="2 3" key="1">
    <citation type="submission" date="2021-05" db="EMBL/GenBank/DDBJ databases">
        <title>Mycobacterium acidophilum sp. nov., an extremely acid-tolerant member of the genus Mycobacterium.</title>
        <authorList>
            <person name="Xia J."/>
        </authorList>
    </citation>
    <scope>NUCLEOTIDE SEQUENCE [LARGE SCALE GENOMIC DNA]</scope>
    <source>
        <strain evidence="2 3">M1</strain>
    </source>
</reference>
<dbReference type="Proteomes" id="UP001519535">
    <property type="component" value="Unassembled WGS sequence"/>
</dbReference>
<accession>A0ABS5RLS7</accession>
<keyword evidence="3" id="KW-1185">Reference proteome</keyword>
<evidence type="ECO:0000313" key="2">
    <source>
        <dbReference type="EMBL" id="MBS9535260.1"/>
    </source>
</evidence>
<evidence type="ECO:0000259" key="1">
    <source>
        <dbReference type="Pfam" id="PF01814"/>
    </source>
</evidence>
<evidence type="ECO:0000313" key="3">
    <source>
        <dbReference type="Proteomes" id="UP001519535"/>
    </source>
</evidence>
<dbReference type="InterPro" id="IPR012312">
    <property type="entry name" value="Hemerythrin-like"/>
</dbReference>
<dbReference type="Pfam" id="PF01814">
    <property type="entry name" value="Hemerythrin"/>
    <property type="match status" value="1"/>
</dbReference>
<gene>
    <name evidence="2" type="ORF">KIH27_16860</name>
</gene>
<name>A0ABS5RLS7_9MYCO</name>